<protein>
    <submittedName>
        <fullName evidence="9">IAA-amino acid hydrolase ILR1-like 1</fullName>
    </submittedName>
</protein>
<evidence type="ECO:0000256" key="3">
    <source>
        <dbReference type="ARBA" id="ARBA00022729"/>
    </source>
</evidence>
<keyword evidence="5" id="KW-0479">Metal-binding</keyword>
<dbReference type="GO" id="GO:0046872">
    <property type="term" value="F:metal ion binding"/>
    <property type="evidence" value="ECO:0007669"/>
    <property type="project" value="UniProtKB-KW"/>
</dbReference>
<feature type="binding site" evidence="5">
    <location>
        <position position="224"/>
    </location>
    <ligand>
        <name>Mn(2+)</name>
        <dbReference type="ChEBI" id="CHEBI:29035"/>
        <label>2</label>
    </ligand>
</feature>
<evidence type="ECO:0000259" key="7">
    <source>
        <dbReference type="Pfam" id="PF07687"/>
    </source>
</evidence>
<dbReference type="SUPFAM" id="SSF53187">
    <property type="entry name" value="Zn-dependent exopeptidases"/>
    <property type="match status" value="1"/>
</dbReference>
<dbReference type="InterPro" id="IPR044757">
    <property type="entry name" value="ILR1-like_Hyd"/>
</dbReference>
<feature type="binding site" evidence="5">
    <location>
        <position position="166"/>
    </location>
    <ligand>
        <name>Mn(2+)</name>
        <dbReference type="ChEBI" id="CHEBI:29035"/>
        <label>2</label>
    </ligand>
</feature>
<evidence type="ECO:0000313" key="9">
    <source>
        <dbReference type="RefSeq" id="XP_010928552.1"/>
    </source>
</evidence>
<dbReference type="PIRSF" id="PIRSF005962">
    <property type="entry name" value="Pept_M20D_amidohydro"/>
    <property type="match status" value="1"/>
</dbReference>
<dbReference type="FunFam" id="3.30.70.360:FF:000001">
    <property type="entry name" value="N-acetyldiaminopimelate deacetylase"/>
    <property type="match status" value="1"/>
</dbReference>
<keyword evidence="3 6" id="KW-0732">Signal</keyword>
<dbReference type="Gene3D" id="3.30.70.360">
    <property type="match status" value="1"/>
</dbReference>
<dbReference type="GO" id="GO:0009850">
    <property type="term" value="P:auxin metabolic process"/>
    <property type="evidence" value="ECO:0007669"/>
    <property type="project" value="InterPro"/>
</dbReference>
<keyword evidence="4" id="KW-0378">Hydrolase</keyword>
<dbReference type="Pfam" id="PF01546">
    <property type="entry name" value="Peptidase_M20"/>
    <property type="match status" value="1"/>
</dbReference>
<evidence type="ECO:0000256" key="4">
    <source>
        <dbReference type="ARBA" id="ARBA00022801"/>
    </source>
</evidence>
<gene>
    <name evidence="9" type="primary">LOC105050290</name>
</gene>
<dbReference type="InterPro" id="IPR036264">
    <property type="entry name" value="Bact_exopeptidase_dim_dom"/>
</dbReference>
<sequence>MEQSMSYFNIAVIFLSIASLAVSTESLLLDTEASGSVGSNHSSINRKTPSNGRHFVRDGSLIDEIVRLGNLQQTVDWLRKVRREIHEYPELAHEELQTSELIRRELDLMGVKYRWPIAGTGVVATIGTGLPPSVALRADMDALPIQELVEWEHKSKIDGKMHACGHDAHVSMLLGAAKILQDIKETLQGTVVLIFQPAEERGVGAVQMIEEGALKDVEAIFSMHVSYAYPTGVVASRPGEFLTGCGIFKAHISGGGGHAAASHDSVDPILAASASIISLQNLISREADPLDSQVISVSSFHGGSSYSTIPDSVTVGGTFRAFTKRSFDVLKQRIEEVIKGQVAVYRCTARLEFFESQHPPIPPTVNDDRIYEYVRQVSKEVVGNTNTQMSPRVMGSEDFAFYLEQIPGSLLLIGTRNEKIGSIHPQHSPYYTIDEDALPIGAAIHAAFAHVYLLQSTNSNAQSPNFSSNSNM</sequence>
<dbReference type="RefSeq" id="XP_010928552.1">
    <property type="nucleotide sequence ID" value="XM_010930250.3"/>
</dbReference>
<feature type="chain" id="PRO_5026718385" evidence="6">
    <location>
        <begin position="24"/>
        <end position="472"/>
    </location>
</feature>
<organism evidence="8 9">
    <name type="scientific">Elaeis guineensis var. tenera</name>
    <name type="common">Oil palm</name>
    <dbReference type="NCBI Taxonomy" id="51953"/>
    <lineage>
        <taxon>Eukaryota</taxon>
        <taxon>Viridiplantae</taxon>
        <taxon>Streptophyta</taxon>
        <taxon>Embryophyta</taxon>
        <taxon>Tracheophyta</taxon>
        <taxon>Spermatophyta</taxon>
        <taxon>Magnoliopsida</taxon>
        <taxon>Liliopsida</taxon>
        <taxon>Arecaceae</taxon>
        <taxon>Arecoideae</taxon>
        <taxon>Cocoseae</taxon>
        <taxon>Elaeidinae</taxon>
        <taxon>Elaeis</taxon>
    </lineage>
</organism>
<evidence type="ECO:0000256" key="6">
    <source>
        <dbReference type="SAM" id="SignalP"/>
    </source>
</evidence>
<dbReference type="OrthoDB" id="6119954at2759"/>
<proteinExistence type="inferred from homology"/>
<dbReference type="InterPro" id="IPR002933">
    <property type="entry name" value="Peptidase_M20"/>
</dbReference>
<reference evidence="9" key="1">
    <citation type="submission" date="2025-08" db="UniProtKB">
        <authorList>
            <consortium name="RefSeq"/>
        </authorList>
    </citation>
    <scope>IDENTIFICATION</scope>
</reference>
<name>A0A6I9RUR1_ELAGV</name>
<dbReference type="GeneID" id="105050290"/>
<dbReference type="GO" id="GO:0010179">
    <property type="term" value="F:IAA-Ala conjugate hydrolase activity"/>
    <property type="evidence" value="ECO:0007669"/>
    <property type="project" value="TreeGrafter"/>
</dbReference>
<dbReference type="PANTHER" id="PTHR11014">
    <property type="entry name" value="PEPTIDASE M20 FAMILY MEMBER"/>
    <property type="match status" value="1"/>
</dbReference>
<feature type="signal peptide" evidence="6">
    <location>
        <begin position="1"/>
        <end position="23"/>
    </location>
</feature>
<keyword evidence="5" id="KW-0464">Manganese</keyword>
<dbReference type="Pfam" id="PF07687">
    <property type="entry name" value="M20_dimer"/>
    <property type="match status" value="1"/>
</dbReference>
<dbReference type="AlphaFoldDB" id="A0A6I9RUR1"/>
<dbReference type="PANTHER" id="PTHR11014:SF147">
    <property type="entry name" value="PEPTIDASE M20 DIMERISATION DOMAIN-CONTAINING PROTEIN"/>
    <property type="match status" value="1"/>
</dbReference>
<comment type="function">
    <text evidence="1">Hydrolyzes certain amino acid conjugates of the plant growth regulator indole-3-acetic acid (IAA).</text>
</comment>
<dbReference type="InterPro" id="IPR017439">
    <property type="entry name" value="Amidohydrolase"/>
</dbReference>
<dbReference type="CDD" id="cd08017">
    <property type="entry name" value="M20_IAA_Hyd"/>
    <property type="match status" value="1"/>
</dbReference>
<evidence type="ECO:0000256" key="5">
    <source>
        <dbReference type="PIRSR" id="PIRSR005962-1"/>
    </source>
</evidence>
<evidence type="ECO:0000256" key="1">
    <source>
        <dbReference type="ARBA" id="ARBA00003007"/>
    </source>
</evidence>
<dbReference type="GO" id="GO:0005783">
    <property type="term" value="C:endoplasmic reticulum"/>
    <property type="evidence" value="ECO:0007669"/>
    <property type="project" value="TreeGrafter"/>
</dbReference>
<comment type="cofactor">
    <cofactor evidence="5">
        <name>Mn(2+)</name>
        <dbReference type="ChEBI" id="CHEBI:29035"/>
    </cofactor>
    <text evidence="5">The Mn(2+) ion enhances activity.</text>
</comment>
<evidence type="ECO:0000313" key="8">
    <source>
        <dbReference type="Proteomes" id="UP000504607"/>
    </source>
</evidence>
<feature type="binding site" evidence="5">
    <location>
        <position position="164"/>
    </location>
    <ligand>
        <name>Mn(2+)</name>
        <dbReference type="ChEBI" id="CHEBI:29035"/>
        <label>2</label>
    </ligand>
</feature>
<dbReference type="Gene3D" id="3.40.630.10">
    <property type="entry name" value="Zn peptidases"/>
    <property type="match status" value="1"/>
</dbReference>
<feature type="binding site" evidence="5">
    <location>
        <position position="427"/>
    </location>
    <ligand>
        <name>Mn(2+)</name>
        <dbReference type="ChEBI" id="CHEBI:29035"/>
        <label>2</label>
    </ligand>
</feature>
<dbReference type="NCBIfam" id="TIGR01891">
    <property type="entry name" value="amidohydrolases"/>
    <property type="match status" value="1"/>
</dbReference>
<evidence type="ECO:0000256" key="2">
    <source>
        <dbReference type="ARBA" id="ARBA00006153"/>
    </source>
</evidence>
<keyword evidence="8" id="KW-1185">Reference proteome</keyword>
<feature type="domain" description="Peptidase M20 dimerisation" evidence="7">
    <location>
        <begin position="248"/>
        <end position="340"/>
    </location>
</feature>
<feature type="binding site" evidence="5">
    <location>
        <position position="200"/>
    </location>
    <ligand>
        <name>Mn(2+)</name>
        <dbReference type="ChEBI" id="CHEBI:29035"/>
        <label>2</label>
    </ligand>
</feature>
<dbReference type="InParanoid" id="A0A6I9RUR1"/>
<dbReference type="Proteomes" id="UP000504607">
    <property type="component" value="Chromosome 8"/>
</dbReference>
<comment type="similarity">
    <text evidence="2">Belongs to the peptidase M20 family.</text>
</comment>
<dbReference type="KEGG" id="egu:105050290"/>
<accession>A0A6I9RUR1</accession>
<dbReference type="InterPro" id="IPR011650">
    <property type="entry name" value="Peptidase_M20_dimer"/>
</dbReference>
<dbReference type="SUPFAM" id="SSF55031">
    <property type="entry name" value="Bacterial exopeptidase dimerisation domain"/>
    <property type="match status" value="1"/>
</dbReference>